<sequence length="195" mass="20672">MGCGGSKQDVATGNTTATQRPARRKPGAENKKLDEVVAAANGDGSKKGTLEKPASENTKPPLSDVKDIRVNTEGKCDDNVVDSCKGCQGVVDQGGEGEKTVSRESPDRYFSSRKDDEESVVGGNLEGDYFSPDRVAVVAREEEGGKAEAEVEEKVLEGNAKDGASATANVEDCKKEEPLEEKGELSRCPSHLDLL</sequence>
<organism evidence="2 3">
    <name type="scientific">Acorus calamus</name>
    <name type="common">Sweet flag</name>
    <dbReference type="NCBI Taxonomy" id="4465"/>
    <lineage>
        <taxon>Eukaryota</taxon>
        <taxon>Viridiplantae</taxon>
        <taxon>Streptophyta</taxon>
        <taxon>Embryophyta</taxon>
        <taxon>Tracheophyta</taxon>
        <taxon>Spermatophyta</taxon>
        <taxon>Magnoliopsida</taxon>
        <taxon>Liliopsida</taxon>
        <taxon>Acoraceae</taxon>
        <taxon>Acorus</taxon>
    </lineage>
</organism>
<feature type="compositionally biased region" description="Basic and acidic residues" evidence="1">
    <location>
        <begin position="26"/>
        <end position="35"/>
    </location>
</feature>
<evidence type="ECO:0000313" key="3">
    <source>
        <dbReference type="Proteomes" id="UP001180020"/>
    </source>
</evidence>
<dbReference type="Proteomes" id="UP001180020">
    <property type="component" value="Unassembled WGS sequence"/>
</dbReference>
<reference evidence="2" key="2">
    <citation type="submission" date="2023-06" db="EMBL/GenBank/DDBJ databases">
        <authorList>
            <person name="Ma L."/>
            <person name="Liu K.-W."/>
            <person name="Li Z."/>
            <person name="Hsiao Y.-Y."/>
            <person name="Qi Y."/>
            <person name="Fu T."/>
            <person name="Tang G."/>
            <person name="Zhang D."/>
            <person name="Sun W.-H."/>
            <person name="Liu D.-K."/>
            <person name="Li Y."/>
            <person name="Chen G.-Z."/>
            <person name="Liu X.-D."/>
            <person name="Liao X.-Y."/>
            <person name="Jiang Y.-T."/>
            <person name="Yu X."/>
            <person name="Hao Y."/>
            <person name="Huang J."/>
            <person name="Zhao X.-W."/>
            <person name="Ke S."/>
            <person name="Chen Y.-Y."/>
            <person name="Wu W.-L."/>
            <person name="Hsu J.-L."/>
            <person name="Lin Y.-F."/>
            <person name="Huang M.-D."/>
            <person name="Li C.-Y."/>
            <person name="Huang L."/>
            <person name="Wang Z.-W."/>
            <person name="Zhao X."/>
            <person name="Zhong W.-Y."/>
            <person name="Peng D.-H."/>
            <person name="Ahmad S."/>
            <person name="Lan S."/>
            <person name="Zhang J.-S."/>
            <person name="Tsai W.-C."/>
            <person name="Van De Peer Y."/>
            <person name="Liu Z.-J."/>
        </authorList>
    </citation>
    <scope>NUCLEOTIDE SEQUENCE</scope>
    <source>
        <strain evidence="2">CP</strain>
        <tissue evidence="2">Leaves</tissue>
    </source>
</reference>
<comment type="caution">
    <text evidence="2">The sequence shown here is derived from an EMBL/GenBank/DDBJ whole genome shotgun (WGS) entry which is preliminary data.</text>
</comment>
<feature type="region of interest" description="Disordered" evidence="1">
    <location>
        <begin position="91"/>
        <end position="128"/>
    </location>
</feature>
<proteinExistence type="predicted"/>
<reference evidence="2" key="1">
    <citation type="journal article" date="2023" name="Nat. Commun.">
        <title>Diploid and tetraploid genomes of Acorus and the evolution of monocots.</title>
        <authorList>
            <person name="Ma L."/>
            <person name="Liu K.W."/>
            <person name="Li Z."/>
            <person name="Hsiao Y.Y."/>
            <person name="Qi Y."/>
            <person name="Fu T."/>
            <person name="Tang G.D."/>
            <person name="Zhang D."/>
            <person name="Sun W.H."/>
            <person name="Liu D.K."/>
            <person name="Li Y."/>
            <person name="Chen G.Z."/>
            <person name="Liu X.D."/>
            <person name="Liao X.Y."/>
            <person name="Jiang Y.T."/>
            <person name="Yu X."/>
            <person name="Hao Y."/>
            <person name="Huang J."/>
            <person name="Zhao X.W."/>
            <person name="Ke S."/>
            <person name="Chen Y.Y."/>
            <person name="Wu W.L."/>
            <person name="Hsu J.L."/>
            <person name="Lin Y.F."/>
            <person name="Huang M.D."/>
            <person name="Li C.Y."/>
            <person name="Huang L."/>
            <person name="Wang Z.W."/>
            <person name="Zhao X."/>
            <person name="Zhong W.Y."/>
            <person name="Peng D.H."/>
            <person name="Ahmad S."/>
            <person name="Lan S."/>
            <person name="Zhang J.S."/>
            <person name="Tsai W.C."/>
            <person name="Van de Peer Y."/>
            <person name="Liu Z.J."/>
        </authorList>
    </citation>
    <scope>NUCLEOTIDE SEQUENCE</scope>
    <source>
        <strain evidence="2">CP</strain>
    </source>
</reference>
<keyword evidence="3" id="KW-1185">Reference proteome</keyword>
<accession>A0AAV9D0A8</accession>
<dbReference type="AlphaFoldDB" id="A0AAV9D0A8"/>
<feature type="compositionally biased region" description="Basic and acidic residues" evidence="1">
    <location>
        <begin position="96"/>
        <end position="116"/>
    </location>
</feature>
<protein>
    <submittedName>
        <fullName evidence="2">Uncharacterized protein</fullName>
    </submittedName>
</protein>
<gene>
    <name evidence="2" type="ORF">QJS10_CPA16g01408</name>
</gene>
<feature type="region of interest" description="Disordered" evidence="1">
    <location>
        <begin position="156"/>
        <end position="195"/>
    </location>
</feature>
<evidence type="ECO:0000256" key="1">
    <source>
        <dbReference type="SAM" id="MobiDB-lite"/>
    </source>
</evidence>
<feature type="compositionally biased region" description="Polar residues" evidence="1">
    <location>
        <begin position="9"/>
        <end position="19"/>
    </location>
</feature>
<evidence type="ECO:0000313" key="2">
    <source>
        <dbReference type="EMBL" id="KAK1294179.1"/>
    </source>
</evidence>
<feature type="compositionally biased region" description="Basic and acidic residues" evidence="1">
    <location>
        <begin position="44"/>
        <end position="54"/>
    </location>
</feature>
<feature type="compositionally biased region" description="Basic and acidic residues" evidence="1">
    <location>
        <begin position="171"/>
        <end position="185"/>
    </location>
</feature>
<name>A0AAV9D0A8_ACOCL</name>
<dbReference type="EMBL" id="JAUJYO010000016">
    <property type="protein sequence ID" value="KAK1294179.1"/>
    <property type="molecule type" value="Genomic_DNA"/>
</dbReference>
<feature type="region of interest" description="Disordered" evidence="1">
    <location>
        <begin position="1"/>
        <end position="66"/>
    </location>
</feature>